<name>A0A8S3R815_MYTED</name>
<keyword evidence="5" id="KW-1185">Reference proteome</keyword>
<comment type="similarity">
    <text evidence="1">Belongs to the TRAFAC class TrmE-Era-EngA-EngB-Septin-like GTPase superfamily. AIG1/Toc34/Toc159-like paraseptin GTPase family. IAN subfamily.</text>
</comment>
<proteinExistence type="inferred from homology"/>
<comment type="caution">
    <text evidence="4">The sequence shown here is derived from an EMBL/GenBank/DDBJ whole genome shotgun (WGS) entry which is preliminary data.</text>
</comment>
<keyword evidence="2" id="KW-0547">Nucleotide-binding</keyword>
<dbReference type="AlphaFoldDB" id="A0A8S3R815"/>
<dbReference type="Proteomes" id="UP000683360">
    <property type="component" value="Unassembled WGS sequence"/>
</dbReference>
<protein>
    <recommendedName>
        <fullName evidence="3">AIG1-type G domain-containing protein</fullName>
    </recommendedName>
</protein>
<dbReference type="Pfam" id="PF04548">
    <property type="entry name" value="AIG1"/>
    <property type="match status" value="1"/>
</dbReference>
<dbReference type="Gene3D" id="3.40.50.300">
    <property type="entry name" value="P-loop containing nucleotide triphosphate hydrolases"/>
    <property type="match status" value="1"/>
</dbReference>
<gene>
    <name evidence="4" type="ORF">MEDL_17472</name>
</gene>
<evidence type="ECO:0000313" key="5">
    <source>
        <dbReference type="Proteomes" id="UP000683360"/>
    </source>
</evidence>
<evidence type="ECO:0000256" key="1">
    <source>
        <dbReference type="ARBA" id="ARBA00008535"/>
    </source>
</evidence>
<organism evidence="4 5">
    <name type="scientific">Mytilus edulis</name>
    <name type="common">Blue mussel</name>
    <dbReference type="NCBI Taxonomy" id="6550"/>
    <lineage>
        <taxon>Eukaryota</taxon>
        <taxon>Metazoa</taxon>
        <taxon>Spiralia</taxon>
        <taxon>Lophotrochozoa</taxon>
        <taxon>Mollusca</taxon>
        <taxon>Bivalvia</taxon>
        <taxon>Autobranchia</taxon>
        <taxon>Pteriomorphia</taxon>
        <taxon>Mytilida</taxon>
        <taxon>Mytiloidea</taxon>
        <taxon>Mytilidae</taxon>
        <taxon>Mytilinae</taxon>
        <taxon>Mytilus</taxon>
    </lineage>
</organism>
<reference evidence="4" key="1">
    <citation type="submission" date="2021-03" db="EMBL/GenBank/DDBJ databases">
        <authorList>
            <person name="Bekaert M."/>
        </authorList>
    </citation>
    <scope>NUCLEOTIDE SEQUENCE</scope>
</reference>
<feature type="domain" description="AIG1-type G" evidence="3">
    <location>
        <begin position="40"/>
        <end position="133"/>
    </location>
</feature>
<evidence type="ECO:0000259" key="3">
    <source>
        <dbReference type="Pfam" id="PF04548"/>
    </source>
</evidence>
<accession>A0A8S3R815</accession>
<evidence type="ECO:0000256" key="2">
    <source>
        <dbReference type="ARBA" id="ARBA00022741"/>
    </source>
</evidence>
<evidence type="ECO:0000313" key="4">
    <source>
        <dbReference type="EMBL" id="CAG2202912.1"/>
    </source>
</evidence>
<dbReference type="InterPro" id="IPR027417">
    <property type="entry name" value="P-loop_NTPase"/>
</dbReference>
<dbReference type="GO" id="GO:0005525">
    <property type="term" value="F:GTP binding"/>
    <property type="evidence" value="ECO:0007669"/>
    <property type="project" value="InterPro"/>
</dbReference>
<sequence>MGNSCGKNIIASQLLNNCFASWDWPEKEPKRKTFDDLHFRKKIVVTSAPDVRVDSRNQDDVIKQIGKAMLMTAPGPHALMLVVRKGKEDVLHLNEMIQSIIHFFGVSILQNTIVSVIGDVRSDKLCMKKLNSYPNIQEIVKKGHVIYLKDENLTLVIETYT</sequence>
<dbReference type="EMBL" id="CAJPWZ010000901">
    <property type="protein sequence ID" value="CAG2202912.1"/>
    <property type="molecule type" value="Genomic_DNA"/>
</dbReference>
<dbReference type="InterPro" id="IPR006703">
    <property type="entry name" value="G_AIG1"/>
</dbReference>